<proteinExistence type="predicted"/>
<protein>
    <submittedName>
        <fullName evidence="4">23S rRNA (Uracil(1939)-C(5))-methyltransferase RlmD</fullName>
        <ecNumber evidence="4">2.1.1.190</ecNumber>
    </submittedName>
</protein>
<evidence type="ECO:0000313" key="4">
    <source>
        <dbReference type="EMBL" id="MPM44434.1"/>
    </source>
</evidence>
<dbReference type="Pfam" id="PF05958">
    <property type="entry name" value="tRNA_U5-meth_tr"/>
    <property type="match status" value="1"/>
</dbReference>
<keyword evidence="2 4" id="KW-0808">Transferase</keyword>
<dbReference type="PANTHER" id="PTHR11061">
    <property type="entry name" value="RNA M5U METHYLTRANSFERASE"/>
    <property type="match status" value="1"/>
</dbReference>
<accession>A0A645A3R6</accession>
<dbReference type="EC" id="2.1.1.190" evidence="4"/>
<dbReference type="PROSITE" id="PS01230">
    <property type="entry name" value="TRMA_1"/>
    <property type="match status" value="1"/>
</dbReference>
<dbReference type="InterPro" id="IPR029063">
    <property type="entry name" value="SAM-dependent_MTases_sf"/>
</dbReference>
<evidence type="ECO:0000256" key="2">
    <source>
        <dbReference type="ARBA" id="ARBA00022679"/>
    </source>
</evidence>
<dbReference type="SUPFAM" id="SSF53335">
    <property type="entry name" value="S-adenosyl-L-methionine-dependent methyltransferases"/>
    <property type="match status" value="1"/>
</dbReference>
<organism evidence="4">
    <name type="scientific">bioreactor metagenome</name>
    <dbReference type="NCBI Taxonomy" id="1076179"/>
    <lineage>
        <taxon>unclassified sequences</taxon>
        <taxon>metagenomes</taxon>
        <taxon>ecological metagenomes</taxon>
    </lineage>
</organism>
<sequence>MLDNLVRLGSLDLGKIVVEPVETGPAFAYRNRVRFHVDLAGKQVGFLGKGSNTLVPIKTCMVLTDALNALLADPQPLFAAARKLMFANRKGKGGFLEVPVFAADSKLSFFDEEVVATVGRRQFVVTSEVFFQSNLSLLPSLGEYVAAHAIGSSVMDLYSGVGTFSAFLEQDGRHLIAVERQKQCLSLAKRNVKQCEYYTQAVEEWAKGRQTHVDTVVVDPPRTGLDESLVPLIASWKPMRIIYVSCNSVTLGRDLQRFASEGYTVGKVKVFDLYPQTFHHEVVAILDRGGAEV</sequence>
<dbReference type="InterPro" id="IPR030390">
    <property type="entry name" value="MeTrfase_TrmA_AS"/>
</dbReference>
<dbReference type="Gene3D" id="2.40.50.1070">
    <property type="match status" value="1"/>
</dbReference>
<dbReference type="Gene3D" id="3.40.50.150">
    <property type="entry name" value="Vaccinia Virus protein VP39"/>
    <property type="match status" value="1"/>
</dbReference>
<keyword evidence="1 4" id="KW-0489">Methyltransferase</keyword>
<dbReference type="EMBL" id="VSSQ01010473">
    <property type="protein sequence ID" value="MPM44434.1"/>
    <property type="molecule type" value="Genomic_DNA"/>
</dbReference>
<dbReference type="PROSITE" id="PS51687">
    <property type="entry name" value="SAM_MT_RNA_M5U"/>
    <property type="match status" value="1"/>
</dbReference>
<keyword evidence="3" id="KW-0949">S-adenosyl-L-methionine</keyword>
<dbReference type="GO" id="GO:0006396">
    <property type="term" value="P:RNA processing"/>
    <property type="evidence" value="ECO:0007669"/>
    <property type="project" value="InterPro"/>
</dbReference>
<name>A0A645A3R6_9ZZZZ</name>
<dbReference type="GO" id="GO:0008173">
    <property type="term" value="F:RNA methyltransferase activity"/>
    <property type="evidence" value="ECO:0007669"/>
    <property type="project" value="InterPro"/>
</dbReference>
<gene>
    <name evidence="4" type="primary">rlmD_4</name>
    <name evidence="4" type="ORF">SDC9_91112</name>
</gene>
<dbReference type="GO" id="GO:0032259">
    <property type="term" value="P:methylation"/>
    <property type="evidence" value="ECO:0007669"/>
    <property type="project" value="UniProtKB-KW"/>
</dbReference>
<dbReference type="AlphaFoldDB" id="A0A645A3R6"/>
<dbReference type="PANTHER" id="PTHR11061:SF30">
    <property type="entry name" value="TRNA (URACIL(54)-C(5))-METHYLTRANSFERASE"/>
    <property type="match status" value="1"/>
</dbReference>
<dbReference type="InterPro" id="IPR010280">
    <property type="entry name" value="U5_MeTrfase_fam"/>
</dbReference>
<comment type="caution">
    <text evidence="4">The sequence shown here is derived from an EMBL/GenBank/DDBJ whole genome shotgun (WGS) entry which is preliminary data.</text>
</comment>
<evidence type="ECO:0000256" key="3">
    <source>
        <dbReference type="ARBA" id="ARBA00022691"/>
    </source>
</evidence>
<reference evidence="4" key="1">
    <citation type="submission" date="2019-08" db="EMBL/GenBank/DDBJ databases">
        <authorList>
            <person name="Kucharzyk K."/>
            <person name="Murdoch R.W."/>
            <person name="Higgins S."/>
            <person name="Loffler F."/>
        </authorList>
    </citation>
    <scope>NUCLEOTIDE SEQUENCE</scope>
</reference>
<evidence type="ECO:0000256" key="1">
    <source>
        <dbReference type="ARBA" id="ARBA00022603"/>
    </source>
</evidence>